<accession>A0A822Z3Z9</accession>
<dbReference type="Proteomes" id="UP000607653">
    <property type="component" value="Unassembled WGS sequence"/>
</dbReference>
<dbReference type="Gene3D" id="1.20.1260.100">
    <property type="entry name" value="TspO/MBR protein"/>
    <property type="match status" value="1"/>
</dbReference>
<comment type="similarity">
    <text evidence="2">Belongs to the TspO/BZRP family.</text>
</comment>
<dbReference type="Pfam" id="PF03073">
    <property type="entry name" value="TspO_MBR"/>
    <property type="match status" value="1"/>
</dbReference>
<dbReference type="CDD" id="cd15904">
    <property type="entry name" value="TSPO_MBR"/>
    <property type="match status" value="1"/>
</dbReference>
<dbReference type="AlphaFoldDB" id="A0A822Z3Z9"/>
<dbReference type="EMBL" id="DUZY01000005">
    <property type="protein sequence ID" value="DAD39370.1"/>
    <property type="molecule type" value="Genomic_DNA"/>
</dbReference>
<dbReference type="FunFam" id="1.20.1260.100:FF:000001">
    <property type="entry name" value="translocator protein 2"/>
    <property type="match status" value="1"/>
</dbReference>
<dbReference type="InterPro" id="IPR004307">
    <property type="entry name" value="TspO_MBR"/>
</dbReference>
<keyword evidence="3 6" id="KW-0812">Transmembrane</keyword>
<keyword evidence="5 6" id="KW-0472">Membrane</keyword>
<gene>
    <name evidence="7" type="ORF">HUJ06_013693</name>
</gene>
<dbReference type="PANTHER" id="PTHR10057">
    <property type="entry name" value="PERIPHERAL-TYPE BENZODIAZEPINE RECEPTOR"/>
    <property type="match status" value="1"/>
</dbReference>
<feature type="transmembrane region" description="Helical" evidence="6">
    <location>
        <begin position="134"/>
        <end position="154"/>
    </location>
</feature>
<dbReference type="PANTHER" id="PTHR10057:SF0">
    <property type="entry name" value="TRANSLOCATOR PROTEIN"/>
    <property type="match status" value="1"/>
</dbReference>
<sequence length="187" mass="20885">MATDVKRRIQGESSTPTIQTVDNYMTRRNRKMAMAKRGLRSLTLAVVVPLMLTIANIHFFGSSHSYGSLKKPFWYPSIRLLHLTCLISTILMGLSAWLVWAEGGFHQQNSALPLFIAQLALGLSWNPLVFVLEAFQTGLVVCVALFGALLGCYRTFRSINPIAGDLINPSFLGVVIMMMINYKLLYN</sequence>
<dbReference type="InterPro" id="IPR038330">
    <property type="entry name" value="TspO/MBR-related_sf"/>
</dbReference>
<evidence type="ECO:0000313" key="8">
    <source>
        <dbReference type="Proteomes" id="UP000607653"/>
    </source>
</evidence>
<comment type="caution">
    <text evidence="7">The sequence shown here is derived from an EMBL/GenBank/DDBJ whole genome shotgun (WGS) entry which is preliminary data.</text>
</comment>
<feature type="transmembrane region" description="Helical" evidence="6">
    <location>
        <begin position="38"/>
        <end position="60"/>
    </location>
</feature>
<feature type="transmembrane region" description="Helical" evidence="6">
    <location>
        <begin position="166"/>
        <end position="185"/>
    </location>
</feature>
<dbReference type="GO" id="GO:0033013">
    <property type="term" value="P:tetrapyrrole metabolic process"/>
    <property type="evidence" value="ECO:0007669"/>
    <property type="project" value="UniProtKB-ARBA"/>
</dbReference>
<comment type="subcellular location">
    <subcellularLocation>
        <location evidence="1">Membrane</location>
        <topology evidence="1">Multi-pass membrane protein</topology>
    </subcellularLocation>
</comment>
<dbReference type="PIRSF" id="PIRSF005859">
    <property type="entry name" value="PBR"/>
    <property type="match status" value="1"/>
</dbReference>
<keyword evidence="8" id="KW-1185">Reference proteome</keyword>
<keyword evidence="4 6" id="KW-1133">Transmembrane helix</keyword>
<evidence type="ECO:0008006" key="9">
    <source>
        <dbReference type="Google" id="ProtNLM"/>
    </source>
</evidence>
<feature type="transmembrane region" description="Helical" evidence="6">
    <location>
        <begin position="80"/>
        <end position="99"/>
    </location>
</feature>
<name>A0A822Z3Z9_NELNU</name>
<evidence type="ECO:0000313" key="7">
    <source>
        <dbReference type="EMBL" id="DAD39370.1"/>
    </source>
</evidence>
<organism evidence="7 8">
    <name type="scientific">Nelumbo nucifera</name>
    <name type="common">Sacred lotus</name>
    <dbReference type="NCBI Taxonomy" id="4432"/>
    <lineage>
        <taxon>Eukaryota</taxon>
        <taxon>Viridiplantae</taxon>
        <taxon>Streptophyta</taxon>
        <taxon>Embryophyta</taxon>
        <taxon>Tracheophyta</taxon>
        <taxon>Spermatophyta</taxon>
        <taxon>Magnoliopsida</taxon>
        <taxon>Proteales</taxon>
        <taxon>Nelumbonaceae</taxon>
        <taxon>Nelumbo</taxon>
    </lineage>
</organism>
<evidence type="ECO:0000256" key="2">
    <source>
        <dbReference type="ARBA" id="ARBA00007524"/>
    </source>
</evidence>
<evidence type="ECO:0000256" key="3">
    <source>
        <dbReference type="ARBA" id="ARBA00022692"/>
    </source>
</evidence>
<dbReference type="GO" id="GO:0016020">
    <property type="term" value="C:membrane"/>
    <property type="evidence" value="ECO:0007669"/>
    <property type="project" value="UniProtKB-SubCell"/>
</dbReference>
<reference evidence="7 8" key="1">
    <citation type="journal article" date="2020" name="Mol. Biol. Evol.">
        <title>Distinct Expression and Methylation Patterns for Genes with Different Fates following a Single Whole-Genome Duplication in Flowering Plants.</title>
        <authorList>
            <person name="Shi T."/>
            <person name="Rahmani R.S."/>
            <person name="Gugger P.F."/>
            <person name="Wang M."/>
            <person name="Li H."/>
            <person name="Zhang Y."/>
            <person name="Li Z."/>
            <person name="Wang Q."/>
            <person name="Van de Peer Y."/>
            <person name="Marchal K."/>
            <person name="Chen J."/>
        </authorList>
    </citation>
    <scope>NUCLEOTIDE SEQUENCE [LARGE SCALE GENOMIC DNA]</scope>
    <source>
        <tissue evidence="7">Leaf</tissue>
    </source>
</reference>
<feature type="transmembrane region" description="Helical" evidence="6">
    <location>
        <begin position="111"/>
        <end position="128"/>
    </location>
</feature>
<protein>
    <recommendedName>
        <fullName evidence="9">Translocator protein homolog</fullName>
    </recommendedName>
</protein>
<evidence type="ECO:0000256" key="6">
    <source>
        <dbReference type="SAM" id="Phobius"/>
    </source>
</evidence>
<evidence type="ECO:0000256" key="5">
    <source>
        <dbReference type="ARBA" id="ARBA00023136"/>
    </source>
</evidence>
<evidence type="ECO:0000256" key="4">
    <source>
        <dbReference type="ARBA" id="ARBA00022989"/>
    </source>
</evidence>
<proteinExistence type="inferred from homology"/>
<evidence type="ECO:0000256" key="1">
    <source>
        <dbReference type="ARBA" id="ARBA00004141"/>
    </source>
</evidence>